<gene>
    <name evidence="3" type="ORF">B0H16DRAFT_1300158</name>
</gene>
<dbReference type="EMBL" id="JARKIB010000005">
    <property type="protein sequence ID" value="KAJ7780013.1"/>
    <property type="molecule type" value="Genomic_DNA"/>
</dbReference>
<feature type="compositionally biased region" description="Acidic residues" evidence="1">
    <location>
        <begin position="920"/>
        <end position="942"/>
    </location>
</feature>
<proteinExistence type="predicted"/>
<accession>A0AAD7NY39</accession>
<dbReference type="Pfam" id="PF20231">
    <property type="entry name" value="DUF6589"/>
    <property type="match status" value="1"/>
</dbReference>
<evidence type="ECO:0000259" key="2">
    <source>
        <dbReference type="Pfam" id="PF20231"/>
    </source>
</evidence>
<keyword evidence="4" id="KW-1185">Reference proteome</keyword>
<dbReference type="AlphaFoldDB" id="A0AAD7NY39"/>
<evidence type="ECO:0000313" key="4">
    <source>
        <dbReference type="Proteomes" id="UP001215598"/>
    </source>
</evidence>
<feature type="compositionally biased region" description="Low complexity" evidence="1">
    <location>
        <begin position="906"/>
        <end position="915"/>
    </location>
</feature>
<dbReference type="InterPro" id="IPR046496">
    <property type="entry name" value="DUF6589"/>
</dbReference>
<evidence type="ECO:0000313" key="3">
    <source>
        <dbReference type="EMBL" id="KAJ7780013.1"/>
    </source>
</evidence>
<feature type="domain" description="DUF6589" evidence="2">
    <location>
        <begin position="374"/>
        <end position="841"/>
    </location>
</feature>
<reference evidence="3" key="1">
    <citation type="submission" date="2023-03" db="EMBL/GenBank/DDBJ databases">
        <title>Massive genome expansion in bonnet fungi (Mycena s.s.) driven by repeated elements and novel gene families across ecological guilds.</title>
        <authorList>
            <consortium name="Lawrence Berkeley National Laboratory"/>
            <person name="Harder C.B."/>
            <person name="Miyauchi S."/>
            <person name="Viragh M."/>
            <person name="Kuo A."/>
            <person name="Thoen E."/>
            <person name="Andreopoulos B."/>
            <person name="Lu D."/>
            <person name="Skrede I."/>
            <person name="Drula E."/>
            <person name="Henrissat B."/>
            <person name="Morin E."/>
            <person name="Kohler A."/>
            <person name="Barry K."/>
            <person name="LaButti K."/>
            <person name="Morin E."/>
            <person name="Salamov A."/>
            <person name="Lipzen A."/>
            <person name="Mereny Z."/>
            <person name="Hegedus B."/>
            <person name="Baldrian P."/>
            <person name="Stursova M."/>
            <person name="Weitz H."/>
            <person name="Taylor A."/>
            <person name="Grigoriev I.V."/>
            <person name="Nagy L.G."/>
            <person name="Martin F."/>
            <person name="Kauserud H."/>
        </authorList>
    </citation>
    <scope>NUCLEOTIDE SEQUENCE</scope>
    <source>
        <strain evidence="3">CBHHK182m</strain>
    </source>
</reference>
<feature type="region of interest" description="Disordered" evidence="1">
    <location>
        <begin position="894"/>
        <end position="994"/>
    </location>
</feature>
<dbReference type="Proteomes" id="UP001215598">
    <property type="component" value="Unassembled WGS sequence"/>
</dbReference>
<feature type="compositionally biased region" description="Basic residues" evidence="1">
    <location>
        <begin position="666"/>
        <end position="681"/>
    </location>
</feature>
<comment type="caution">
    <text evidence="3">The sequence shown here is derived from an EMBL/GenBank/DDBJ whole genome shotgun (WGS) entry which is preliminary data.</text>
</comment>
<organism evidence="3 4">
    <name type="scientific">Mycena metata</name>
    <dbReference type="NCBI Taxonomy" id="1033252"/>
    <lineage>
        <taxon>Eukaryota</taxon>
        <taxon>Fungi</taxon>
        <taxon>Dikarya</taxon>
        <taxon>Basidiomycota</taxon>
        <taxon>Agaricomycotina</taxon>
        <taxon>Agaricomycetes</taxon>
        <taxon>Agaricomycetidae</taxon>
        <taxon>Agaricales</taxon>
        <taxon>Marasmiineae</taxon>
        <taxon>Mycenaceae</taxon>
        <taxon>Mycena</taxon>
    </lineage>
</organism>
<sequence length="994" mass="111339">MVPTESAYSDNLWGTPLSFLPADTPLSRPGNSKRRRDSTENDENAPPTPSTNTGSKRAKLGDRPASSSTRRKPRSDAEKIQAVLASIREQGWTLGEFLYKTFDHRGRDSSRSQPHAQVVKAFLGGQGRYIPSDILTCWMTSPDGVLHAHSPHLADMYSSDKPYTEIGPVRAALTSFALQTVGDLLARGAEVAVRASSGLHVLDRHLCPAIYLLERIATRKPRIRDGVAAAPRKHRPATGVITHALADLLFCRSDNANLLPLVRGILYFGCSVPVDIMAYNSRIGTMPAYSTVRRHMEGLSSESGEATLTHASDPTKAGWLLFDNVQNLARVRDYRIGRENHMNVGMSCLWVEMWESVNLHVFDLSDKRQRISWNERASLSVDRLFSFLDQEDANTTGYLEWLEVLVRCVRPLKYLAAEVKARYRGTAKLVIPVAKSKVHVLAPNGKKQTIPAELKEGLLDFLGQAGQTSRNYIARKLIIGGDGLSYAMVLQLQAYLQFHDDAFKSFEFLEPQLQVWHTKWTDVIRIFQTHWGRTSGKSTNPASLGHSAGKIGHAAPSNMKKVDFYPGSQLLYLVLDARMLDCWSILLGTDDIFTHFESLEKQQKLPDLEDLVQMAKKLHRTYSTARARDHAIHDLGTTTDWARTVPRGSPWVPVEVENSSLDPSTKKKRKPSKKPAAKGKKEKPPPPRCKGDFVLAQAIDFIRDGMNSRKIATAVAEGDVGRVYECLKYMLFTFAGSTHTNYKGYLLETIMNLELESSPDLRITLLVCLLVNLEGGAGQFEEGDYVVEFFNRLLEDISHHKNAQFDDNFIRNIVSRNLRHIAELKRAWRTSTGMAAKSHVHSDPHTKPEMQILLKLYRTEQLHSRRLGRQIDDRDTDNFAKGVKNLREGGLQKYIDKSLRTRQRSRTTTVPTTTRIPGDSSDDDAEDEHPSDESDDDSEPEPGEFYATRGSMAVVDGELIMDERDMMEGPVEEIFGDPDSEDDDADSDAEATSQ</sequence>
<feature type="compositionally biased region" description="Acidic residues" evidence="1">
    <location>
        <begin position="970"/>
        <end position="994"/>
    </location>
</feature>
<evidence type="ECO:0000256" key="1">
    <source>
        <dbReference type="SAM" id="MobiDB-lite"/>
    </source>
</evidence>
<feature type="region of interest" description="Disordered" evidence="1">
    <location>
        <begin position="1"/>
        <end position="78"/>
    </location>
</feature>
<name>A0AAD7NY39_9AGAR</name>
<feature type="region of interest" description="Disordered" evidence="1">
    <location>
        <begin position="652"/>
        <end position="690"/>
    </location>
</feature>
<protein>
    <recommendedName>
        <fullName evidence="2">DUF6589 domain-containing protein</fullName>
    </recommendedName>
</protein>